<dbReference type="AlphaFoldDB" id="A0A6J4QFI8"/>
<accession>A0A6J4QFI8</accession>
<dbReference type="EMBL" id="CADCUX010000738">
    <property type="protein sequence ID" value="CAA9442728.1"/>
    <property type="molecule type" value="Genomic_DNA"/>
</dbReference>
<name>A0A6J4QFI8_9BURK</name>
<gene>
    <name evidence="1" type="ORF">AVDCRST_MAG51-3394</name>
</gene>
<feature type="non-terminal residue" evidence="1">
    <location>
        <position position="1"/>
    </location>
</feature>
<proteinExistence type="predicted"/>
<reference evidence="1" key="1">
    <citation type="submission" date="2020-02" db="EMBL/GenBank/DDBJ databases">
        <authorList>
            <person name="Meier V. D."/>
        </authorList>
    </citation>
    <scope>NUCLEOTIDE SEQUENCE</scope>
    <source>
        <strain evidence="1">AVDCRST_MAG51</strain>
    </source>
</reference>
<protein>
    <submittedName>
        <fullName evidence="1">Uncharacterized protein</fullName>
    </submittedName>
</protein>
<feature type="non-terminal residue" evidence="1">
    <location>
        <position position="42"/>
    </location>
</feature>
<evidence type="ECO:0000313" key="1">
    <source>
        <dbReference type="EMBL" id="CAA9442728.1"/>
    </source>
</evidence>
<sequence length="42" mass="4474">CPSRTCTKLPRGSCGCRPAASCGWCCRPRDGSARGSRSRWSG</sequence>
<organism evidence="1">
    <name type="scientific">uncultured Ramlibacter sp</name>
    <dbReference type="NCBI Taxonomy" id="260755"/>
    <lineage>
        <taxon>Bacteria</taxon>
        <taxon>Pseudomonadati</taxon>
        <taxon>Pseudomonadota</taxon>
        <taxon>Betaproteobacteria</taxon>
        <taxon>Burkholderiales</taxon>
        <taxon>Comamonadaceae</taxon>
        <taxon>Ramlibacter</taxon>
        <taxon>environmental samples</taxon>
    </lineage>
</organism>